<evidence type="ECO:0000313" key="2">
    <source>
        <dbReference type="EMBL" id="CAG6692749.1"/>
    </source>
</evidence>
<dbReference type="EMBL" id="HBUF01308695">
    <property type="protein sequence ID" value="CAG6692749.1"/>
    <property type="molecule type" value="Transcribed_RNA"/>
</dbReference>
<proteinExistence type="predicted"/>
<feature type="transmembrane region" description="Helical" evidence="1">
    <location>
        <begin position="6"/>
        <end position="26"/>
    </location>
</feature>
<reference evidence="2" key="1">
    <citation type="submission" date="2021-05" db="EMBL/GenBank/DDBJ databases">
        <authorList>
            <person name="Alioto T."/>
            <person name="Alioto T."/>
            <person name="Gomez Garrido J."/>
        </authorList>
    </citation>
    <scope>NUCLEOTIDE SEQUENCE</scope>
</reference>
<feature type="transmembrane region" description="Helical" evidence="1">
    <location>
        <begin position="67"/>
        <end position="94"/>
    </location>
</feature>
<accession>A0A8D8XF68</accession>
<keyword evidence="1" id="KW-1133">Transmembrane helix</keyword>
<organism evidence="2">
    <name type="scientific">Cacopsylla melanoneura</name>
    <dbReference type="NCBI Taxonomy" id="428564"/>
    <lineage>
        <taxon>Eukaryota</taxon>
        <taxon>Metazoa</taxon>
        <taxon>Ecdysozoa</taxon>
        <taxon>Arthropoda</taxon>
        <taxon>Hexapoda</taxon>
        <taxon>Insecta</taxon>
        <taxon>Pterygota</taxon>
        <taxon>Neoptera</taxon>
        <taxon>Paraneoptera</taxon>
        <taxon>Hemiptera</taxon>
        <taxon>Sternorrhyncha</taxon>
        <taxon>Psylloidea</taxon>
        <taxon>Psyllidae</taxon>
        <taxon>Psyllinae</taxon>
        <taxon>Cacopsylla</taxon>
    </lineage>
</organism>
<feature type="transmembrane region" description="Helical" evidence="1">
    <location>
        <begin position="38"/>
        <end position="61"/>
    </location>
</feature>
<dbReference type="AlphaFoldDB" id="A0A8D8XF68"/>
<name>A0A8D8XF68_9HEMI</name>
<keyword evidence="1" id="KW-0472">Membrane</keyword>
<protein>
    <submittedName>
        <fullName evidence="2">Uncharacterized protein</fullName>
    </submittedName>
</protein>
<sequence length="111" mass="12724">MSYESFLTAVTSSLTTTTLLTVTYVLSRSSYGLIRSSIFEIIFNLVACNWFLCSSFFLSFAVHTFLYPFYLITPFYTVYPAMTATYILGTVLGLTHDILHCDYRSWAQYLV</sequence>
<evidence type="ECO:0000256" key="1">
    <source>
        <dbReference type="SAM" id="Phobius"/>
    </source>
</evidence>
<keyword evidence="1" id="KW-0812">Transmembrane</keyword>